<dbReference type="Proteomes" id="UP001196530">
    <property type="component" value="Unassembled WGS sequence"/>
</dbReference>
<dbReference type="AlphaFoldDB" id="A0AAN6DBZ8"/>
<evidence type="ECO:0000313" key="3">
    <source>
        <dbReference type="Proteomes" id="UP001196530"/>
    </source>
</evidence>
<name>A0AAN6DBZ8_PICAN</name>
<proteinExistence type="predicted"/>
<dbReference type="EMBL" id="JAHLUX010000011">
    <property type="protein sequence ID" value="KAG7816255.1"/>
    <property type="molecule type" value="Genomic_DNA"/>
</dbReference>
<feature type="compositionally biased region" description="Basic and acidic residues" evidence="1">
    <location>
        <begin position="182"/>
        <end position="194"/>
    </location>
</feature>
<reference evidence="2" key="1">
    <citation type="journal article" date="2021" name="G3 (Bethesda)">
        <title>Genomic diversity, chromosomal rearrangements, and interspecies hybridization in the ogataea polymorpha species complex.</title>
        <authorList>
            <person name="Hanson S.J."/>
            <person name="Cinneide E.O."/>
            <person name="Salzberg L.I."/>
            <person name="Wolfe K.H."/>
            <person name="McGowan J."/>
            <person name="Fitzpatrick D.A."/>
            <person name="Matlin K."/>
        </authorList>
    </citation>
    <scope>NUCLEOTIDE SEQUENCE</scope>
    <source>
        <strain evidence="2">61-244</strain>
    </source>
</reference>
<dbReference type="GeneID" id="66128862"/>
<sequence>MSDKVAVLQLLHLLHHRHIPDRGAANVPRKAGLADLLAAIDPAQRRQRPVPAAGARVPGVFRAQRKLLHAVSVRRVCVLPLSGLLQHQRDRLCAVLHQRPKNPLQGRHRPLSENVQRAVASRRGTHGGAARHGVRAPAAENGDFLATAASSVLCAKPADAGAAGRRGGVQQAQIRPVQVHPRAGDAVRRAHRPDALVAGGAACGEKHRVRPAPDARPPPVADPAAEKVRRGST</sequence>
<evidence type="ECO:0000256" key="1">
    <source>
        <dbReference type="SAM" id="MobiDB-lite"/>
    </source>
</evidence>
<evidence type="ECO:0000313" key="2">
    <source>
        <dbReference type="EMBL" id="KAG7816255.1"/>
    </source>
</evidence>
<comment type="caution">
    <text evidence="2">The sequence shown here is derived from an EMBL/GenBank/DDBJ whole genome shotgun (WGS) entry which is preliminary data.</text>
</comment>
<dbReference type="RefSeq" id="XP_043057806.1">
    <property type="nucleotide sequence ID" value="XM_043205551.1"/>
</dbReference>
<feature type="compositionally biased region" description="Basic and acidic residues" evidence="1">
    <location>
        <begin position="224"/>
        <end position="233"/>
    </location>
</feature>
<feature type="region of interest" description="Disordered" evidence="1">
    <location>
        <begin position="179"/>
        <end position="233"/>
    </location>
</feature>
<protein>
    <submittedName>
        <fullName evidence="2">Uncharacterized protein</fullName>
    </submittedName>
</protein>
<gene>
    <name evidence="2" type="ORF">KL928_004811</name>
</gene>
<accession>A0AAN6DBZ8</accession>
<organism evidence="2 3">
    <name type="scientific">Pichia angusta</name>
    <name type="common">Yeast</name>
    <name type="synonym">Hansenula polymorpha</name>
    <dbReference type="NCBI Taxonomy" id="870730"/>
    <lineage>
        <taxon>Eukaryota</taxon>
        <taxon>Fungi</taxon>
        <taxon>Dikarya</taxon>
        <taxon>Ascomycota</taxon>
        <taxon>Saccharomycotina</taxon>
        <taxon>Pichiomycetes</taxon>
        <taxon>Pichiales</taxon>
        <taxon>Pichiaceae</taxon>
        <taxon>Ogataea</taxon>
    </lineage>
</organism>